<dbReference type="Proteomes" id="UP001592531">
    <property type="component" value="Unassembled WGS sequence"/>
</dbReference>
<evidence type="ECO:0008006" key="4">
    <source>
        <dbReference type="Google" id="ProtNLM"/>
    </source>
</evidence>
<evidence type="ECO:0000256" key="1">
    <source>
        <dbReference type="SAM" id="SignalP"/>
    </source>
</evidence>
<evidence type="ECO:0000313" key="3">
    <source>
        <dbReference type="Proteomes" id="UP001592531"/>
    </source>
</evidence>
<proteinExistence type="predicted"/>
<keyword evidence="3" id="KW-1185">Reference proteome</keyword>
<feature type="signal peptide" evidence="1">
    <location>
        <begin position="1"/>
        <end position="31"/>
    </location>
</feature>
<keyword evidence="1" id="KW-0732">Signal</keyword>
<sequence>MKNVKRMATTAAALGLAAASLAGFGAGAAHADPAGAVLAPAAAHPLTLEPGDYLGDDIRTSHGVGVYSSPNASSSKSITLWAPDVVNVGCWVSGGQVYNDGDVWYKIDAWSTQDEQGWNPISGWVFAPYVDGADYFHTNMVGNCNDY</sequence>
<comment type="caution">
    <text evidence="2">The sequence shown here is derived from an EMBL/GenBank/DDBJ whole genome shotgun (WGS) entry which is preliminary data.</text>
</comment>
<gene>
    <name evidence="2" type="ORF">ACEZDE_12590</name>
</gene>
<reference evidence="2 3" key="1">
    <citation type="submission" date="2024-09" db="EMBL/GenBank/DDBJ databases">
        <authorList>
            <person name="Lee S.D."/>
        </authorList>
    </citation>
    <scope>NUCLEOTIDE SEQUENCE [LARGE SCALE GENOMIC DNA]</scope>
    <source>
        <strain evidence="2 3">N8-3</strain>
    </source>
</reference>
<accession>A0ABV6VUQ2</accession>
<name>A0ABV6VUQ2_9ACTN</name>
<organism evidence="2 3">
    <name type="scientific">Streptacidiphilus cavernicola</name>
    <dbReference type="NCBI Taxonomy" id="3342716"/>
    <lineage>
        <taxon>Bacteria</taxon>
        <taxon>Bacillati</taxon>
        <taxon>Actinomycetota</taxon>
        <taxon>Actinomycetes</taxon>
        <taxon>Kitasatosporales</taxon>
        <taxon>Streptomycetaceae</taxon>
        <taxon>Streptacidiphilus</taxon>
    </lineage>
</organism>
<evidence type="ECO:0000313" key="2">
    <source>
        <dbReference type="EMBL" id="MFC1417484.1"/>
    </source>
</evidence>
<dbReference type="RefSeq" id="WP_380535624.1">
    <property type="nucleotide sequence ID" value="NZ_JBHFAB010000007.1"/>
</dbReference>
<dbReference type="EMBL" id="JBHFAB010000007">
    <property type="protein sequence ID" value="MFC1417484.1"/>
    <property type="molecule type" value="Genomic_DNA"/>
</dbReference>
<protein>
    <recommendedName>
        <fullName evidence="4">SH3 domain-containing protein</fullName>
    </recommendedName>
</protein>
<feature type="chain" id="PRO_5045769634" description="SH3 domain-containing protein" evidence="1">
    <location>
        <begin position="32"/>
        <end position="147"/>
    </location>
</feature>